<protein>
    <submittedName>
        <fullName evidence="2">Uncharacterized protein</fullName>
    </submittedName>
</protein>
<reference evidence="2 3" key="1">
    <citation type="submission" date="2019-07" db="EMBL/GenBank/DDBJ databases">
        <authorList>
            <person name="Jastrzebski P J."/>
            <person name="Paukszto L."/>
            <person name="Jastrzebski P J."/>
        </authorList>
    </citation>
    <scope>NUCLEOTIDE SEQUENCE [LARGE SCALE GENOMIC DNA]</scope>
    <source>
        <strain evidence="2 3">WMS-il1</strain>
    </source>
</reference>
<dbReference type="AlphaFoldDB" id="A0A564YDK5"/>
<accession>A0A564YDK5</accession>
<keyword evidence="1" id="KW-0472">Membrane</keyword>
<sequence>MRDESQEKFVKNLKRFAALDAAVLVLSLFITSCGIYAVVKLEPTKASPGVTYVTLVIGIIAALTSSISCIAFCLEKFFVGCWSQNTPLFLDPPSDMVRSAKCLIQQ</sequence>
<feature type="transmembrane region" description="Helical" evidence="1">
    <location>
        <begin position="21"/>
        <end position="39"/>
    </location>
</feature>
<keyword evidence="1" id="KW-0812">Transmembrane</keyword>
<evidence type="ECO:0000256" key="1">
    <source>
        <dbReference type="SAM" id="Phobius"/>
    </source>
</evidence>
<feature type="transmembrane region" description="Helical" evidence="1">
    <location>
        <begin position="51"/>
        <end position="74"/>
    </location>
</feature>
<gene>
    <name evidence="2" type="ORF">WMSIL1_LOCUS5244</name>
</gene>
<proteinExistence type="predicted"/>
<dbReference type="Proteomes" id="UP000321570">
    <property type="component" value="Unassembled WGS sequence"/>
</dbReference>
<name>A0A564YDK5_HYMDI</name>
<organism evidence="2 3">
    <name type="scientific">Hymenolepis diminuta</name>
    <name type="common">Rat tapeworm</name>
    <dbReference type="NCBI Taxonomy" id="6216"/>
    <lineage>
        <taxon>Eukaryota</taxon>
        <taxon>Metazoa</taxon>
        <taxon>Spiralia</taxon>
        <taxon>Lophotrochozoa</taxon>
        <taxon>Platyhelminthes</taxon>
        <taxon>Cestoda</taxon>
        <taxon>Eucestoda</taxon>
        <taxon>Cyclophyllidea</taxon>
        <taxon>Hymenolepididae</taxon>
        <taxon>Hymenolepis</taxon>
    </lineage>
</organism>
<dbReference type="PROSITE" id="PS51257">
    <property type="entry name" value="PROKAR_LIPOPROTEIN"/>
    <property type="match status" value="1"/>
</dbReference>
<keyword evidence="3" id="KW-1185">Reference proteome</keyword>
<dbReference type="EMBL" id="CABIJS010000166">
    <property type="protein sequence ID" value="VUZ45296.1"/>
    <property type="molecule type" value="Genomic_DNA"/>
</dbReference>
<keyword evidence="1" id="KW-1133">Transmembrane helix</keyword>
<evidence type="ECO:0000313" key="3">
    <source>
        <dbReference type="Proteomes" id="UP000321570"/>
    </source>
</evidence>
<evidence type="ECO:0000313" key="2">
    <source>
        <dbReference type="EMBL" id="VUZ45296.1"/>
    </source>
</evidence>